<evidence type="ECO:0000256" key="5">
    <source>
        <dbReference type="ARBA" id="ARBA00022576"/>
    </source>
</evidence>
<dbReference type="InterPro" id="IPR004839">
    <property type="entry name" value="Aminotransferase_I/II_large"/>
</dbReference>
<feature type="domain" description="Aminotransferase class I/classII large" evidence="9">
    <location>
        <begin position="35"/>
        <end position="387"/>
    </location>
</feature>
<dbReference type="GO" id="GO:0005737">
    <property type="term" value="C:cytoplasm"/>
    <property type="evidence" value="ECO:0007669"/>
    <property type="project" value="TreeGrafter"/>
</dbReference>
<evidence type="ECO:0000256" key="4">
    <source>
        <dbReference type="ARBA" id="ARBA00012753"/>
    </source>
</evidence>
<reference evidence="10 11" key="1">
    <citation type="journal article" date="2015" name="Stand. Genomic Sci.">
        <title>Genomic Encyclopedia of Bacterial and Archaeal Type Strains, Phase III: the genomes of soil and plant-associated and newly described type strains.</title>
        <authorList>
            <person name="Whitman W.B."/>
            <person name="Woyke T."/>
            <person name="Klenk H.P."/>
            <person name="Zhou Y."/>
            <person name="Lilburn T.G."/>
            <person name="Beck B.J."/>
            <person name="De Vos P."/>
            <person name="Vandamme P."/>
            <person name="Eisen J.A."/>
            <person name="Garrity G."/>
            <person name="Hugenholtz P."/>
            <person name="Kyrpides N.C."/>
        </authorList>
    </citation>
    <scope>NUCLEOTIDE SEQUENCE [LARGE SCALE GENOMIC DNA]</scope>
    <source>
        <strain evidence="10 11">CGMCC 1.10948</strain>
    </source>
</reference>
<evidence type="ECO:0000256" key="7">
    <source>
        <dbReference type="ARBA" id="ARBA00022898"/>
    </source>
</evidence>
<gene>
    <name evidence="10" type="ORF">IQ16_02761</name>
</gene>
<dbReference type="GO" id="GO:0016212">
    <property type="term" value="F:kynurenine-oxoglutarate transaminase activity"/>
    <property type="evidence" value="ECO:0007669"/>
    <property type="project" value="TreeGrafter"/>
</dbReference>
<dbReference type="GO" id="GO:0030170">
    <property type="term" value="F:pyridoxal phosphate binding"/>
    <property type="evidence" value="ECO:0007669"/>
    <property type="project" value="InterPro"/>
</dbReference>
<sequence>MSNKMSKSSSLNKVFADLPVTIFEAMSQAARDNNAINLGQGFPDDPGPEDIRRAAAEASLNGYNQYPSMMGLPELRQAIATHYGHWHGLKLDPMSEVMVTSGGTEALTSAILAVVQPGDEVVCFQPVYDSYLPIIRQAGGIPRLVRLEPPHWRLNEDMLKSVFNSKTKAVLFNNPLNPSAVVYPREDLELLARYCQEFDVIAICDEVWEHVTFDEHEHIPLITIPGMRDRTIKVGSAGKIFSLTGWKIGFVCAAPPLLRVAAKVHQFLTFTTAPNLQAAVAYGLGKSDDYFLSMRKDLTRSRDRLTKGLESLGFPVLKSQGTYFLTVDLSPLGLNESDTEFCWRIVKDYKVAAIPVSAFYEQDPVTSVVRFCFAKKDETLDTALERLSDAVRGRKR</sequence>
<evidence type="ECO:0000313" key="10">
    <source>
        <dbReference type="EMBL" id="TWI72086.1"/>
    </source>
</evidence>
<keyword evidence="5 10" id="KW-0032">Aminotransferase</keyword>
<dbReference type="InterPro" id="IPR015421">
    <property type="entry name" value="PyrdxlP-dep_Trfase_major"/>
</dbReference>
<dbReference type="InterPro" id="IPR015424">
    <property type="entry name" value="PyrdxlP-dep_Trfase"/>
</dbReference>
<dbReference type="SUPFAM" id="SSF53383">
    <property type="entry name" value="PLP-dependent transferases"/>
    <property type="match status" value="1"/>
</dbReference>
<evidence type="ECO:0000259" key="9">
    <source>
        <dbReference type="Pfam" id="PF00155"/>
    </source>
</evidence>
<name>A0A562RUQ5_9BRAD</name>
<dbReference type="Gene3D" id="3.90.1150.10">
    <property type="entry name" value="Aspartate Aminotransferase, domain 1"/>
    <property type="match status" value="1"/>
</dbReference>
<dbReference type="AlphaFoldDB" id="A0A562RUQ5"/>
<comment type="similarity">
    <text evidence="2">Belongs to the class-I pyridoxal-phosphate-dependent aminotransferase family.</text>
</comment>
<evidence type="ECO:0000313" key="11">
    <source>
        <dbReference type="Proteomes" id="UP000316291"/>
    </source>
</evidence>
<evidence type="ECO:0000256" key="1">
    <source>
        <dbReference type="ARBA" id="ARBA00001933"/>
    </source>
</evidence>
<comment type="caution">
    <text evidence="10">The sequence shown here is derived from an EMBL/GenBank/DDBJ whole genome shotgun (WGS) entry which is preliminary data.</text>
</comment>
<dbReference type="Proteomes" id="UP000316291">
    <property type="component" value="Unassembled WGS sequence"/>
</dbReference>
<dbReference type="FunFam" id="3.40.640.10:FF:000033">
    <property type="entry name" value="Aspartate aminotransferase"/>
    <property type="match status" value="1"/>
</dbReference>
<accession>A0A562RUQ5</accession>
<keyword evidence="11" id="KW-1185">Reference proteome</keyword>
<evidence type="ECO:0000256" key="3">
    <source>
        <dbReference type="ARBA" id="ARBA00011738"/>
    </source>
</evidence>
<dbReference type="Gene3D" id="3.40.640.10">
    <property type="entry name" value="Type I PLP-dependent aspartate aminotransferase-like (Major domain)"/>
    <property type="match status" value="1"/>
</dbReference>
<dbReference type="NCBIfam" id="NF006488">
    <property type="entry name" value="PRK08912.1"/>
    <property type="match status" value="1"/>
</dbReference>
<keyword evidence="6 10" id="KW-0808">Transferase</keyword>
<dbReference type="InterPro" id="IPR051326">
    <property type="entry name" value="Kynurenine-oxoglutarate_AT"/>
</dbReference>
<dbReference type="CDD" id="cd00609">
    <property type="entry name" value="AAT_like"/>
    <property type="match status" value="1"/>
</dbReference>
<dbReference type="GO" id="GO:0004069">
    <property type="term" value="F:L-aspartate:2-oxoglutarate aminotransferase activity"/>
    <property type="evidence" value="ECO:0007669"/>
    <property type="project" value="UniProtKB-EC"/>
</dbReference>
<comment type="catalytic activity">
    <reaction evidence="8">
        <text>L-aspartate + 2-oxoglutarate = oxaloacetate + L-glutamate</text>
        <dbReference type="Rhea" id="RHEA:21824"/>
        <dbReference type="ChEBI" id="CHEBI:16452"/>
        <dbReference type="ChEBI" id="CHEBI:16810"/>
        <dbReference type="ChEBI" id="CHEBI:29985"/>
        <dbReference type="ChEBI" id="CHEBI:29991"/>
        <dbReference type="EC" id="2.6.1.1"/>
    </reaction>
</comment>
<dbReference type="EMBL" id="VLLA01000005">
    <property type="protein sequence ID" value="TWI72086.1"/>
    <property type="molecule type" value="Genomic_DNA"/>
</dbReference>
<dbReference type="InterPro" id="IPR015422">
    <property type="entry name" value="PyrdxlP-dep_Trfase_small"/>
</dbReference>
<dbReference type="EC" id="2.6.1.1" evidence="4"/>
<protein>
    <recommendedName>
        <fullName evidence="4">aspartate transaminase</fullName>
        <ecNumber evidence="4">2.6.1.1</ecNumber>
    </recommendedName>
</protein>
<keyword evidence="7" id="KW-0663">Pyridoxal phosphate</keyword>
<proteinExistence type="inferred from homology"/>
<comment type="cofactor">
    <cofactor evidence="1">
        <name>pyridoxal 5'-phosphate</name>
        <dbReference type="ChEBI" id="CHEBI:597326"/>
    </cofactor>
</comment>
<dbReference type="PANTHER" id="PTHR43807:SF20">
    <property type="entry name" value="FI04487P"/>
    <property type="match status" value="1"/>
</dbReference>
<evidence type="ECO:0000256" key="6">
    <source>
        <dbReference type="ARBA" id="ARBA00022679"/>
    </source>
</evidence>
<evidence type="ECO:0000256" key="2">
    <source>
        <dbReference type="ARBA" id="ARBA00007441"/>
    </source>
</evidence>
<comment type="subunit">
    <text evidence="3">Homodimer.</text>
</comment>
<organism evidence="10 11">
    <name type="scientific">Bradyrhizobium huanghuaihaiense</name>
    <dbReference type="NCBI Taxonomy" id="990078"/>
    <lineage>
        <taxon>Bacteria</taxon>
        <taxon>Pseudomonadati</taxon>
        <taxon>Pseudomonadota</taxon>
        <taxon>Alphaproteobacteria</taxon>
        <taxon>Hyphomicrobiales</taxon>
        <taxon>Nitrobacteraceae</taxon>
        <taxon>Bradyrhizobium</taxon>
    </lineage>
</organism>
<dbReference type="PANTHER" id="PTHR43807">
    <property type="entry name" value="FI04487P"/>
    <property type="match status" value="1"/>
</dbReference>
<evidence type="ECO:0000256" key="8">
    <source>
        <dbReference type="ARBA" id="ARBA00049185"/>
    </source>
</evidence>
<dbReference type="Pfam" id="PF00155">
    <property type="entry name" value="Aminotran_1_2"/>
    <property type="match status" value="1"/>
</dbReference>